<feature type="compositionally biased region" description="Polar residues" evidence="2">
    <location>
        <begin position="219"/>
        <end position="252"/>
    </location>
</feature>
<dbReference type="Proteomes" id="UP000054107">
    <property type="component" value="Unassembled WGS sequence"/>
</dbReference>
<protein>
    <submittedName>
        <fullName evidence="3">Uncharacterized protein</fullName>
    </submittedName>
</protein>
<name>A0A0B7N0M7_9FUNG</name>
<gene>
    <name evidence="3" type="primary">PARPA_02302.1 scaffold 3787</name>
</gene>
<feature type="coiled-coil region" evidence="1">
    <location>
        <begin position="167"/>
        <end position="194"/>
    </location>
</feature>
<evidence type="ECO:0000313" key="4">
    <source>
        <dbReference type="Proteomes" id="UP000054107"/>
    </source>
</evidence>
<dbReference type="AlphaFoldDB" id="A0A0B7N0M7"/>
<feature type="coiled-coil region" evidence="1">
    <location>
        <begin position="97"/>
        <end position="138"/>
    </location>
</feature>
<keyword evidence="4" id="KW-1185">Reference proteome</keyword>
<evidence type="ECO:0000313" key="3">
    <source>
        <dbReference type="EMBL" id="CEP08898.1"/>
    </source>
</evidence>
<evidence type="ECO:0000256" key="1">
    <source>
        <dbReference type="SAM" id="Coils"/>
    </source>
</evidence>
<keyword evidence="1" id="KW-0175">Coiled coil</keyword>
<evidence type="ECO:0000256" key="2">
    <source>
        <dbReference type="SAM" id="MobiDB-lite"/>
    </source>
</evidence>
<dbReference type="SUPFAM" id="SSF57997">
    <property type="entry name" value="Tropomyosin"/>
    <property type="match status" value="1"/>
</dbReference>
<dbReference type="EMBL" id="LN720543">
    <property type="protein sequence ID" value="CEP08898.1"/>
    <property type="molecule type" value="Genomic_DNA"/>
</dbReference>
<feature type="non-terminal residue" evidence="3">
    <location>
        <position position="293"/>
    </location>
</feature>
<proteinExistence type="predicted"/>
<feature type="coiled-coil region" evidence="1">
    <location>
        <begin position="28"/>
        <end position="55"/>
    </location>
</feature>
<reference evidence="3 4" key="1">
    <citation type="submission" date="2014-09" db="EMBL/GenBank/DDBJ databases">
        <authorList>
            <person name="Ellenberger Sabrina"/>
        </authorList>
    </citation>
    <scope>NUCLEOTIDE SEQUENCE [LARGE SCALE GENOMIC DNA]</scope>
    <source>
        <strain evidence="3 4">CBS 412.66</strain>
    </source>
</reference>
<dbReference type="Gene3D" id="1.10.287.1490">
    <property type="match status" value="1"/>
</dbReference>
<accession>A0A0B7N0M7</accession>
<feature type="region of interest" description="Disordered" evidence="2">
    <location>
        <begin position="218"/>
        <end position="252"/>
    </location>
</feature>
<organism evidence="3 4">
    <name type="scientific">Parasitella parasitica</name>
    <dbReference type="NCBI Taxonomy" id="35722"/>
    <lineage>
        <taxon>Eukaryota</taxon>
        <taxon>Fungi</taxon>
        <taxon>Fungi incertae sedis</taxon>
        <taxon>Mucoromycota</taxon>
        <taxon>Mucoromycotina</taxon>
        <taxon>Mucoromycetes</taxon>
        <taxon>Mucorales</taxon>
        <taxon>Mucorineae</taxon>
        <taxon>Mucoraceae</taxon>
        <taxon>Parasitella</taxon>
    </lineage>
</organism>
<sequence length="293" mass="33590">MDGNQPNTSNIWALDNYLPQTTTSSSNDEMLKAYIQQMEAENQDLRNQMDLLKRTTHDKLITLDQRFQDERGQWQHQLEQLQVKSSSDTHSSTETLRRELHQELDSIRSQLASSREEIHQLQTENSTLRTSLRALQTENSQLMQSNTEAYDNLKLFTGKHRSIVEAHESQEKEIASLQNTIERLREETLNLTTQNQTYLETIGELQNTIKEVRAGSHVLPNQQPAMSEPDQVSTDEQQMSEVNSQPGSIQQGSDMSELMEFHSPIQPSALVDHYLTNQSQQQPAVHVNALQHT</sequence>